<organism evidence="3 4">
    <name type="scientific">Maudiozyma exigua</name>
    <name type="common">Yeast</name>
    <name type="synonym">Kazachstania exigua</name>
    <dbReference type="NCBI Taxonomy" id="34358"/>
    <lineage>
        <taxon>Eukaryota</taxon>
        <taxon>Fungi</taxon>
        <taxon>Dikarya</taxon>
        <taxon>Ascomycota</taxon>
        <taxon>Saccharomycotina</taxon>
        <taxon>Saccharomycetes</taxon>
        <taxon>Saccharomycetales</taxon>
        <taxon>Saccharomycetaceae</taxon>
        <taxon>Maudiozyma</taxon>
    </lineage>
</organism>
<dbReference type="InterPro" id="IPR000219">
    <property type="entry name" value="DH_dom"/>
</dbReference>
<accession>A0A9P6WBS1</accession>
<evidence type="ECO:0000313" key="3">
    <source>
        <dbReference type="EMBL" id="KAG0668095.1"/>
    </source>
</evidence>
<dbReference type="Pfam" id="PF12015">
    <property type="entry name" value="Bud3_N"/>
    <property type="match status" value="1"/>
</dbReference>
<feature type="domain" description="DH" evidence="2">
    <location>
        <begin position="297"/>
        <end position="475"/>
    </location>
</feature>
<dbReference type="Proteomes" id="UP000750334">
    <property type="component" value="Unassembled WGS sequence"/>
</dbReference>
<evidence type="ECO:0000259" key="2">
    <source>
        <dbReference type="SMART" id="SM00325"/>
    </source>
</evidence>
<dbReference type="OrthoDB" id="4066896at2759"/>
<dbReference type="EMBL" id="PUHR01000079">
    <property type="protein sequence ID" value="KAG0668095.1"/>
    <property type="molecule type" value="Genomic_DNA"/>
</dbReference>
<dbReference type="InterPro" id="IPR057454">
    <property type="entry name" value="Bud3_C"/>
</dbReference>
<feature type="region of interest" description="Disordered" evidence="1">
    <location>
        <begin position="1331"/>
        <end position="1352"/>
    </location>
</feature>
<dbReference type="SUPFAM" id="SSF48065">
    <property type="entry name" value="DBL homology domain (DH-domain)"/>
    <property type="match status" value="1"/>
</dbReference>
<feature type="region of interest" description="Disordered" evidence="1">
    <location>
        <begin position="821"/>
        <end position="990"/>
    </location>
</feature>
<feature type="compositionally biased region" description="Polar residues" evidence="1">
    <location>
        <begin position="1335"/>
        <end position="1352"/>
    </location>
</feature>
<evidence type="ECO:0000256" key="1">
    <source>
        <dbReference type="SAM" id="MobiDB-lite"/>
    </source>
</evidence>
<proteinExistence type="predicted"/>
<dbReference type="GO" id="GO:0005085">
    <property type="term" value="F:guanyl-nucleotide exchange factor activity"/>
    <property type="evidence" value="ECO:0007669"/>
    <property type="project" value="InterPro"/>
</dbReference>
<reference evidence="3 4" key="1">
    <citation type="submission" date="2020-11" db="EMBL/GenBank/DDBJ databases">
        <title>Kefir isolates.</title>
        <authorList>
            <person name="Marcisauskas S."/>
            <person name="Kim Y."/>
            <person name="Blasche S."/>
        </authorList>
    </citation>
    <scope>NUCLEOTIDE SEQUENCE [LARGE SCALE GENOMIC DNA]</scope>
    <source>
        <strain evidence="3 4">OG2</strain>
    </source>
</reference>
<feature type="compositionally biased region" description="Basic and acidic residues" evidence="1">
    <location>
        <begin position="877"/>
        <end position="888"/>
    </location>
</feature>
<feature type="region of interest" description="Disordered" evidence="1">
    <location>
        <begin position="1275"/>
        <end position="1297"/>
    </location>
</feature>
<dbReference type="SMART" id="SM00325">
    <property type="entry name" value="RhoGEF"/>
    <property type="match status" value="1"/>
</dbReference>
<name>A0A9P6WBS1_MAUEX</name>
<protein>
    <recommendedName>
        <fullName evidence="2">DH domain-containing protein</fullName>
    </recommendedName>
</protein>
<dbReference type="InterPro" id="IPR021895">
    <property type="entry name" value="Bud3_N"/>
</dbReference>
<comment type="caution">
    <text evidence="3">The sequence shown here is derived from an EMBL/GenBank/DDBJ whole genome shotgun (WGS) entry which is preliminary data.</text>
</comment>
<feature type="compositionally biased region" description="Basic and acidic residues" evidence="1">
    <location>
        <begin position="822"/>
        <end position="835"/>
    </location>
</feature>
<keyword evidence="4" id="KW-1185">Reference proteome</keyword>
<sequence>MVMADIEINEFSSIYSHDSERNKHIDHLVQTTDIQGSSTPEINQSEIPKNENDIVLFNNYLSGADDSTTYNDIQSFSKIKSYWTQDVFDNSKIYTSYDDLIWGKFVLCIHHSKDTYNCLMMDDFGIRELLNIRTSLESLYYGAVEGLNSDDKNSEIKKCIAILLLRRYSELSSIQKIELKSLYPTRSIEQYDPAHAGQVASGCIEVKEVTASKFGERLISQGFLDKHIVKSTLIDVIYESKESTIELNNRLVFHLGEQLEQLFNPITEYSPEQTEYGYKAPDNDIATETDTQLVEAICNELLEVQSNFTFNLVEFLQKFLITLRVQVLNNEIEGLSTVKLNRLFPPTIDEVTRINCIFLDSLKSATPFGSFEVLKACNLTIPYFYKAYTRHEAATKNFSKDIKLFIRNFSDIMPNKDIYTEMKLETIIKGPQEKMLKLKLIIDRLYKKKVWSAENSNNAKKYYDNIIDIINSFGHLEAPMSSYNTRVFTPSGKILTELAKGWPVELQYKWLKRRIVGVFDIIDSNNPSKRNLLVIFSDYIVFLNILNYKKYYTSDKSNKKPLISDILMNSLINELPLPPKIPKLEVEKYCYINDIHTSVTNGDILRFDAIRGKGKQPFSMVCQLASKTNSADDIADLITKAKILEKDTAFHLFKSVIKESTLYFTAHELESYNTERIKSKFGLFLNMEPSNELLISNDLHSAAFAKFTDPEKSNMVKLTVIRRHDRLSSKTDTIPADDIVCTLMQQLSSDIPICYSSILSEDAMKLVCVNNIVTNKVIEEELFENITDDISTQNIASQVNEENKKSYGTITTFRSDVSDLVDVPHMKEDKRRDADGTSANKASETKKESTKTKAPKSAKKSSRTDKTNQKKTRATNKKTDDKKSTPKERKNKGFFGAVKSIFSNSSRKEKRTIGKPVIVKQKTTNRDLEVKQHIKSKSHPLSPVKVTKPSDSKTSDEKSKLEEVKVEKNDRKVDKTEKDDNSEEDDKVEERKCSEIYNVRISSVVHNIEYTGSSVNTQQGSNKTEITNSIPKVAPAFKIMSPTKELPDIPVKVENDDLVISDVSRRTDSFDETEGNDTDIKLANPITHQSKLFDNDLFGDFIPEKVHSKQQEIEKASPEKKDKIEVHPESSEFKLTLNTPVDIPAEHNIELPTLDDINLEPNDDINEGLLTDIHEPRIKKKVQIFPEIANVEPPRSRIKFEKSPSFIELFRDMRIVLDDSDAKYNWKRLSTEVSLNEKYLVNNEVPSSENVSNKHGLKTIVESNYNLPQKQSPMMRLSNVDPVSPARQKESHSETSPFRALAHNKLSDLTVNDLHKFNSEAKNENITLRTPLKNPVNNASPNIGSPSARSSPLKTGSIFKVINKSPTRITNSPSKEATMELSHNLKENRKFLEQQALSTGMNLQPPPLMNSKSNNMNERNIASDFSFASDFNGDSNRRWVKLNVNSKEDLLDDTFHTPLEEPSETFSDALFGDINVTTNSAVPQLPQIPAKQTNSQIAAVVDINKNSSQGNHSKEKADILDDLEFSSFDMTFNTSTTTNDMEPTVPTDMSNSKNILVGLNNNDIPKMDPPVVYKYSKEQSFNTRKNLYNDTKYDDDSNEPFWISPSKVDFTSLTKSITKPTRNGTTLNPNIYTADAHTETPMKRNFKSTNREINLTQDMSFAFLGSLVDIDGTGDNLDDQAQKMYLHVYNLSNRDIYKN</sequence>
<dbReference type="InterPro" id="IPR035899">
    <property type="entry name" value="DBL_dom_sf"/>
</dbReference>
<evidence type="ECO:0000313" key="4">
    <source>
        <dbReference type="Proteomes" id="UP000750334"/>
    </source>
</evidence>
<gene>
    <name evidence="3" type="ORF">C6P45_004993</name>
</gene>
<dbReference type="Pfam" id="PF25351">
    <property type="entry name" value="PH_BUD3_C"/>
    <property type="match status" value="1"/>
</dbReference>
<feature type="compositionally biased region" description="Basic and acidic residues" evidence="1">
    <location>
        <begin position="948"/>
        <end position="979"/>
    </location>
</feature>